<dbReference type="Proteomes" id="UP000241818">
    <property type="component" value="Unassembled WGS sequence"/>
</dbReference>
<evidence type="ECO:0000256" key="6">
    <source>
        <dbReference type="ARBA" id="ARBA00023015"/>
    </source>
</evidence>
<dbReference type="OrthoDB" id="3437960at2759"/>
<evidence type="ECO:0000256" key="9">
    <source>
        <dbReference type="PROSITE-ProRule" id="PRU00042"/>
    </source>
</evidence>
<dbReference type="STRING" id="857342.A0A2T3B3L8"/>
<dbReference type="GO" id="GO:0000981">
    <property type="term" value="F:DNA-binding transcription factor activity, RNA polymerase II-specific"/>
    <property type="evidence" value="ECO:0007669"/>
    <property type="project" value="TreeGrafter"/>
</dbReference>
<dbReference type="FunFam" id="3.30.160.60:FF:002343">
    <property type="entry name" value="Zinc finger protein 33A"/>
    <property type="match status" value="1"/>
</dbReference>
<sequence>MGTFQDHLRTAAAISGMNNTPQSVYQPSLAYTSSPFDDDVWRRNLQFPPDGMLRSHNAPGFSMSSLIMSHPSQMNAPPAPPRSLPYGLANGQTHLQSAMGAPKRVRTARDPQAPPPAKRQKKNAPLDENQEFQAAHTLDQNHDHNHDQHWASSSVSDTRTSQCCSSCSEGLPCLEPDCGVRREALVPCRKPECSKPVCMNQCLGEAIQQGQPEEVVPSSTRLSNWDYSPWNAQASTQMSQLSPESRIDPNLMGRVEEIQSASGSSVPSTPSMANNMKNTFSPAGALPTPQSTSDSLSPYTNESGLILSGTGTLFAPPPVQWGSRFMGSSNAGNGPSMLNCAWSGCPQPLVSQQEWTEHIHRVHLDPQMTFNCPMPTENCPQSINYNPMHHLEIDHGYNFFDNNNYSCPAPDCSLDQTFLNPAMLHNHFDQAHAMPASGALLCQWNSCGTLFPDQHQLLTHLNEDHQLPDLRLTNTGADCATHTEMVQYPTAIADDELPGDDANNRCKWKIGFDHVCGAVFNTEEDLQKHVKDEHLMSLSNKSGYFCQWENCGRPAKLGDKAGFSQRGKLERHMATHTGYKMSRCDICNEVFSAPQSMKQHRRLHTGEKPWECKYCGKTFPQQSARTIHERTHTNEKPLKCPYPGCGACFSESSNLAKHRKTHGEEGVHICKFPGCVKKFHRLDQLKRHQSIHRKASSNEPGAGSSSTGSVKTETEGSEVGFAASEVSSTPPSDIAGGE</sequence>
<dbReference type="Gene3D" id="3.30.160.60">
    <property type="entry name" value="Classic Zinc Finger"/>
    <property type="match status" value="5"/>
</dbReference>
<dbReference type="SMART" id="SM00355">
    <property type="entry name" value="ZnF_C2H2"/>
    <property type="match status" value="9"/>
</dbReference>
<feature type="domain" description="C2H2-type" evidence="11">
    <location>
        <begin position="582"/>
        <end position="609"/>
    </location>
</feature>
<keyword evidence="8" id="KW-0804">Transcription</keyword>
<evidence type="ECO:0000313" key="12">
    <source>
        <dbReference type="EMBL" id="PSS20242.1"/>
    </source>
</evidence>
<comment type="similarity">
    <text evidence="1">Belongs to the krueppel C2H2-type zinc-finger protein family.</text>
</comment>
<dbReference type="GO" id="GO:0008270">
    <property type="term" value="F:zinc ion binding"/>
    <property type="evidence" value="ECO:0007669"/>
    <property type="project" value="UniProtKB-KW"/>
</dbReference>
<proteinExistence type="inferred from homology"/>
<dbReference type="SUPFAM" id="SSF57667">
    <property type="entry name" value="beta-beta-alpha zinc fingers"/>
    <property type="match status" value="4"/>
</dbReference>
<dbReference type="Pfam" id="PF00096">
    <property type="entry name" value="zf-C2H2"/>
    <property type="match status" value="2"/>
</dbReference>
<feature type="domain" description="C2H2-type" evidence="11">
    <location>
        <begin position="638"/>
        <end position="667"/>
    </location>
</feature>
<dbReference type="PANTHER" id="PTHR14003">
    <property type="entry name" value="TRANSCRIPTIONAL REPRESSOR PROTEIN YY"/>
    <property type="match status" value="1"/>
</dbReference>
<dbReference type="InterPro" id="IPR036236">
    <property type="entry name" value="Znf_C2H2_sf"/>
</dbReference>
<feature type="region of interest" description="Disordered" evidence="10">
    <location>
        <begin position="98"/>
        <end position="125"/>
    </location>
</feature>
<dbReference type="RefSeq" id="XP_024721512.1">
    <property type="nucleotide sequence ID" value="XM_024861758.1"/>
</dbReference>
<keyword evidence="2" id="KW-0479">Metal-binding</keyword>
<dbReference type="AlphaFoldDB" id="A0A2T3B3L8"/>
<feature type="domain" description="C2H2-type" evidence="11">
    <location>
        <begin position="668"/>
        <end position="697"/>
    </location>
</feature>
<evidence type="ECO:0000256" key="7">
    <source>
        <dbReference type="ARBA" id="ARBA00023125"/>
    </source>
</evidence>
<evidence type="ECO:0000256" key="8">
    <source>
        <dbReference type="ARBA" id="ARBA00023163"/>
    </source>
</evidence>
<evidence type="ECO:0000256" key="4">
    <source>
        <dbReference type="ARBA" id="ARBA00022771"/>
    </source>
</evidence>
<feature type="domain" description="C2H2-type" evidence="11">
    <location>
        <begin position="610"/>
        <end position="637"/>
    </location>
</feature>
<dbReference type="FunFam" id="3.30.160.60:FF:002737">
    <property type="entry name" value="AGAP008430-PA"/>
    <property type="match status" value="1"/>
</dbReference>
<dbReference type="InterPro" id="IPR013087">
    <property type="entry name" value="Znf_C2H2_type"/>
</dbReference>
<dbReference type="PANTHER" id="PTHR14003:SF20">
    <property type="entry name" value="FINGER DOMAIN PROTEIN, PUTATIVE (AFU_ORTHOLOGUE AFUA_4G10380)-RELATED"/>
    <property type="match status" value="1"/>
</dbReference>
<dbReference type="EMBL" id="KZ679010">
    <property type="protein sequence ID" value="PSS20242.1"/>
    <property type="molecule type" value="Genomic_DNA"/>
</dbReference>
<feature type="region of interest" description="Disordered" evidence="10">
    <location>
        <begin position="686"/>
        <end position="738"/>
    </location>
</feature>
<keyword evidence="5" id="KW-0862">Zinc</keyword>
<keyword evidence="4 9" id="KW-0863">Zinc-finger</keyword>
<dbReference type="GO" id="GO:0005667">
    <property type="term" value="C:transcription regulator complex"/>
    <property type="evidence" value="ECO:0007669"/>
    <property type="project" value="TreeGrafter"/>
</dbReference>
<gene>
    <name evidence="12" type="ORF">M430DRAFT_119812</name>
</gene>
<dbReference type="PROSITE" id="PS00028">
    <property type="entry name" value="ZINC_FINGER_C2H2_1"/>
    <property type="match status" value="5"/>
</dbReference>
<dbReference type="InParanoid" id="A0A2T3B3L8"/>
<keyword evidence="13" id="KW-1185">Reference proteome</keyword>
<keyword evidence="7" id="KW-0238">DNA-binding</keyword>
<dbReference type="GO" id="GO:0000785">
    <property type="term" value="C:chromatin"/>
    <property type="evidence" value="ECO:0007669"/>
    <property type="project" value="TreeGrafter"/>
</dbReference>
<evidence type="ECO:0000256" key="5">
    <source>
        <dbReference type="ARBA" id="ARBA00022833"/>
    </source>
</evidence>
<name>A0A2T3B3L8_AMORE</name>
<dbReference type="GeneID" id="36569839"/>
<keyword evidence="6" id="KW-0805">Transcription regulation</keyword>
<dbReference type="GO" id="GO:0000978">
    <property type="term" value="F:RNA polymerase II cis-regulatory region sequence-specific DNA binding"/>
    <property type="evidence" value="ECO:0007669"/>
    <property type="project" value="TreeGrafter"/>
</dbReference>
<evidence type="ECO:0000256" key="10">
    <source>
        <dbReference type="SAM" id="MobiDB-lite"/>
    </source>
</evidence>
<evidence type="ECO:0000256" key="3">
    <source>
        <dbReference type="ARBA" id="ARBA00022737"/>
    </source>
</evidence>
<organism evidence="12 13">
    <name type="scientific">Amorphotheca resinae ATCC 22711</name>
    <dbReference type="NCBI Taxonomy" id="857342"/>
    <lineage>
        <taxon>Eukaryota</taxon>
        <taxon>Fungi</taxon>
        <taxon>Dikarya</taxon>
        <taxon>Ascomycota</taxon>
        <taxon>Pezizomycotina</taxon>
        <taxon>Leotiomycetes</taxon>
        <taxon>Helotiales</taxon>
        <taxon>Amorphothecaceae</taxon>
        <taxon>Amorphotheca</taxon>
    </lineage>
</organism>
<accession>A0A2T3B3L8</accession>
<protein>
    <recommendedName>
        <fullName evidence="11">C2H2-type domain-containing protein</fullName>
    </recommendedName>
</protein>
<evidence type="ECO:0000256" key="1">
    <source>
        <dbReference type="ARBA" id="ARBA00006991"/>
    </source>
</evidence>
<evidence type="ECO:0000256" key="2">
    <source>
        <dbReference type="ARBA" id="ARBA00022723"/>
    </source>
</evidence>
<dbReference type="PROSITE" id="PS50157">
    <property type="entry name" value="ZINC_FINGER_C2H2_2"/>
    <property type="match status" value="4"/>
</dbReference>
<reference evidence="12 13" key="1">
    <citation type="journal article" date="2018" name="New Phytol.">
        <title>Comparative genomics and transcriptomics depict ericoid mycorrhizal fungi as versatile saprotrophs and plant mutualists.</title>
        <authorList>
            <person name="Martino E."/>
            <person name="Morin E."/>
            <person name="Grelet G.A."/>
            <person name="Kuo A."/>
            <person name="Kohler A."/>
            <person name="Daghino S."/>
            <person name="Barry K.W."/>
            <person name="Cichocki N."/>
            <person name="Clum A."/>
            <person name="Dockter R.B."/>
            <person name="Hainaut M."/>
            <person name="Kuo R.C."/>
            <person name="LaButti K."/>
            <person name="Lindahl B.D."/>
            <person name="Lindquist E.A."/>
            <person name="Lipzen A."/>
            <person name="Khouja H.R."/>
            <person name="Magnuson J."/>
            <person name="Murat C."/>
            <person name="Ohm R.A."/>
            <person name="Singer S.W."/>
            <person name="Spatafora J.W."/>
            <person name="Wang M."/>
            <person name="Veneault-Fourrey C."/>
            <person name="Henrissat B."/>
            <person name="Grigoriev I.V."/>
            <person name="Martin F.M."/>
            <person name="Perotto S."/>
        </authorList>
    </citation>
    <scope>NUCLEOTIDE SEQUENCE [LARGE SCALE GENOMIC DNA]</scope>
    <source>
        <strain evidence="12 13">ATCC 22711</strain>
    </source>
</reference>
<feature type="compositionally biased region" description="Polar residues" evidence="10">
    <location>
        <begin position="697"/>
        <end position="711"/>
    </location>
</feature>
<evidence type="ECO:0000259" key="11">
    <source>
        <dbReference type="PROSITE" id="PS50157"/>
    </source>
</evidence>
<evidence type="ECO:0000313" key="13">
    <source>
        <dbReference type="Proteomes" id="UP000241818"/>
    </source>
</evidence>
<keyword evidence="3" id="KW-0677">Repeat</keyword>